<evidence type="ECO:0000313" key="2">
    <source>
        <dbReference type="EMBL" id="CAB01868.3"/>
    </source>
</evidence>
<dbReference type="GeneID" id="181552"/>
<organism evidence="2 3">
    <name type="scientific">Caenorhabditis elegans</name>
    <dbReference type="NCBI Taxonomy" id="6239"/>
    <lineage>
        <taxon>Eukaryota</taxon>
        <taxon>Metazoa</taxon>
        <taxon>Ecdysozoa</taxon>
        <taxon>Nematoda</taxon>
        <taxon>Chromadorea</taxon>
        <taxon>Rhabditida</taxon>
        <taxon>Rhabditina</taxon>
        <taxon>Rhabditomorpha</taxon>
        <taxon>Rhabditoidea</taxon>
        <taxon>Rhabditidae</taxon>
        <taxon>Peloderinae</taxon>
        <taxon>Caenorhabditis</taxon>
    </lineage>
</organism>
<dbReference type="Proteomes" id="UP000001940">
    <property type="component" value="Chromosome X"/>
</dbReference>
<dbReference type="PeptideAtlas" id="G5EE16"/>
<evidence type="ECO:0000256" key="1">
    <source>
        <dbReference type="SAM" id="MobiDB-lite"/>
    </source>
</evidence>
<dbReference type="AGR" id="WB:WBGene00008094"/>
<dbReference type="EMBL" id="BX284606">
    <property type="protein sequence ID" value="CAB01868.3"/>
    <property type="molecule type" value="Genomic_DNA"/>
</dbReference>
<keyword evidence="5" id="KW-1267">Proteomics identification</keyword>
<dbReference type="OrthoDB" id="43807at2759"/>
<dbReference type="Pfam" id="PF24917">
    <property type="entry name" value="BLTP3A_B"/>
    <property type="match status" value="2"/>
</dbReference>
<dbReference type="PANTHER" id="PTHR22774:SF11">
    <property type="entry name" value="CHOREIN N-TERMINAL DOMAIN-CONTAINING PROTEIN"/>
    <property type="match status" value="1"/>
</dbReference>
<dbReference type="FunCoup" id="G5EE16">
    <property type="interactions" value="3"/>
</dbReference>
<dbReference type="InterPro" id="IPR026728">
    <property type="entry name" value="BLTP3A/B"/>
</dbReference>
<reference evidence="2 3" key="1">
    <citation type="journal article" date="1998" name="Science">
        <title>Genome sequence of the nematode C. elegans: a platform for investigating biology.</title>
        <authorList>
            <consortium name="The C. elegans sequencing consortium"/>
            <person name="Sulson J.E."/>
            <person name="Waterston R."/>
        </authorList>
    </citation>
    <scope>NUCLEOTIDE SEQUENCE [LARGE SCALE GENOMIC DNA]</scope>
    <source>
        <strain evidence="2 3">Bristol N2</strain>
    </source>
</reference>
<evidence type="ECO:0000313" key="4">
    <source>
        <dbReference type="WormBase" id="C44H4.4"/>
    </source>
</evidence>
<feature type="region of interest" description="Disordered" evidence="1">
    <location>
        <begin position="766"/>
        <end position="785"/>
    </location>
</feature>
<keyword evidence="3" id="KW-1185">Reference proteome</keyword>
<dbReference type="Bgee" id="WBGene00008094">
    <property type="expression patterns" value="Expressed in pharyngeal muscle cell (C elegans) and 3 other cell types or tissues"/>
</dbReference>
<dbReference type="eggNOG" id="KOG2955">
    <property type="taxonomic scope" value="Eukaryota"/>
</dbReference>
<protein>
    <submittedName>
        <fullName evidence="2">Chorein N-terminal domain-containing protein</fullName>
    </submittedName>
</protein>
<accession>G5EE16</accession>
<sequence>MTSIIKNQLVKHLSKFTKNLKPEQISLDVLKGNSKLQFIEINEDVLTEILELPSWLKIKRAFCTGVAVNVPWTKLKTCPIQIFIDEINVDVELTNEHKKQAKSNPLGNLGDSSSYGFMNKIIENMSLYISSVEINFDSDVFGGSFMLQRLSVESRSPGWAQVKDLRQTRITCSETNRTLMFKQLSWHLLRIEASAKTSKNEQRSKINAPLRLITSGGKIRIALKKNVNDGSVIHARIQTILDDILWVATLPQLRSAISFASYIAKLVKESQKNDVITTSSGNDNPFMKAAGNSATADASTISSAYNIFYFDQTSYHLHVKKIDLHLCDDAHTASDYPPDWDIESGAMQVTLYQVLIDVYPKAHAQSDRSTWMRYSNTNPIAAWFRNHLSEQFLTLLGNAEGQTTRTRLERCWPQLIGFFVVLRVHDLTIQCVSDMNTKKDALTNLFESERHLHSLPSDQQIVHVEFGAFYHPHSDKLPVPNSAVYFQLGPFTISFDERTMRWCCYVAHALSSAIEDGNLIPENELDIQPPTIKVNLVMPRLVLNLPGPFTDFNFPRRLVTSMSTLSISSSQIDFKENSRFRILSESTDEHSDVKNQLINGLNKFHICTSPVWIEIDHGPQTKGFPFLHDVSFNGILAIDKDKVNVLVEPAEDVAVVVDHYQFLQLTRLGDKFTKFLDQLTLDMKHYNTNKPKSDVTVDFLASIARIRLYIVLTMGEIASPYDSAAMSNFNHSFMDRLSDIASTKSITNAHSFSNVNEIKVINEQPRRTNKTATPEEFPEFPRGGIDNDTSEVASIATSIEDEAIYDLSEMPSDDPFGIPEYADEAITIDEPAINDRTFRHTMAKQANLFMVTLEDLKLAGNVVEETLKIDGQLKNIQLSEKLGIVRSEINDMMKKTGSEPLDLSKLPPTYAAAFSFLAPANEKVSHVTVDVNQLKATIDDEIIAHLGAFAKDDVITENRLRLAVLVHDSCIQIVDKKKKKPLRMKIQAMTIEQDED</sequence>
<proteinExistence type="evidence at protein level"/>
<evidence type="ECO:0000313" key="3">
    <source>
        <dbReference type="Proteomes" id="UP000001940"/>
    </source>
</evidence>
<dbReference type="PaxDb" id="6239-C44H4.4"/>
<dbReference type="WormBase" id="C44H4.4">
    <property type="protein sequence ID" value="CE43928"/>
    <property type="gene ID" value="WBGene00008094"/>
</dbReference>
<dbReference type="PANTHER" id="PTHR22774">
    <property type="entry name" value="CHOREIN N-TERMINAL DOMAIN-CONTAINING PROTEIN"/>
    <property type="match status" value="1"/>
</dbReference>
<dbReference type="CTD" id="181552"/>
<dbReference type="InParanoid" id="G5EE16"/>
<dbReference type="OMA" id="DILWVAT"/>
<dbReference type="KEGG" id="cel:CELE_C44H4.4"/>
<dbReference type="AlphaFoldDB" id="G5EE16"/>
<gene>
    <name evidence="2 4" type="ORF">C44H4.4</name>
    <name evidence="2" type="ORF">CELE_C44H4.4</name>
</gene>
<dbReference type="RefSeq" id="NP_510427.2">
    <property type="nucleotide sequence ID" value="NM_078026.7"/>
</dbReference>
<name>G5EE16_CAEEL</name>
<dbReference type="PhylomeDB" id="G5EE16"/>
<evidence type="ECO:0007829" key="5">
    <source>
        <dbReference type="PeptideAtlas" id="G5EE16"/>
    </source>
</evidence>
<dbReference type="HOGENOM" id="CLU_012137_0_0_1"/>